<dbReference type="PANTHER" id="PTHR43156:SF2">
    <property type="entry name" value="STAGE II SPORULATION PROTEIN E"/>
    <property type="match status" value="1"/>
</dbReference>
<dbReference type="SMART" id="SM00331">
    <property type="entry name" value="PP2C_SIG"/>
    <property type="match status" value="1"/>
</dbReference>
<dbReference type="GO" id="GO:0016791">
    <property type="term" value="F:phosphatase activity"/>
    <property type="evidence" value="ECO:0007669"/>
    <property type="project" value="TreeGrafter"/>
</dbReference>
<dbReference type="Gene3D" id="3.30.450.40">
    <property type="match status" value="1"/>
</dbReference>
<keyword evidence="1" id="KW-0378">Hydrolase</keyword>
<feature type="domain" description="PPM-type phosphatase" evidence="3">
    <location>
        <begin position="235"/>
        <end position="458"/>
    </location>
</feature>
<gene>
    <name evidence="4" type="ORF">CYPRO_2564</name>
</gene>
<dbReference type="Pfam" id="PF01590">
    <property type="entry name" value="GAF"/>
    <property type="match status" value="1"/>
</dbReference>
<dbReference type="SUPFAM" id="SSF55781">
    <property type="entry name" value="GAF domain-like"/>
    <property type="match status" value="1"/>
</dbReference>
<dbReference type="PANTHER" id="PTHR43156">
    <property type="entry name" value="STAGE II SPORULATION PROTEIN E-RELATED"/>
    <property type="match status" value="1"/>
</dbReference>
<feature type="domain" description="GAF" evidence="2">
    <location>
        <begin position="59"/>
        <end position="208"/>
    </location>
</feature>
<dbReference type="InterPro" id="IPR036457">
    <property type="entry name" value="PPM-type-like_dom_sf"/>
</dbReference>
<dbReference type="Pfam" id="PF07228">
    <property type="entry name" value="SpoIIE"/>
    <property type="match status" value="1"/>
</dbReference>
<protein>
    <submittedName>
        <fullName evidence="4">Sigma-B regulation protein RsbU (Phosphoserine phosphatase)</fullName>
    </submittedName>
</protein>
<evidence type="ECO:0000256" key="1">
    <source>
        <dbReference type="ARBA" id="ARBA00022801"/>
    </source>
</evidence>
<reference evidence="4 5" key="1">
    <citation type="submission" date="2018-03" db="EMBL/GenBank/DDBJ databases">
        <title>Phenotypic and genomic properties of Cyclonatronum proteinivorum gen. nov., sp. nov., a haloalkaliphilic bacteroidete from soda lakes possessing Na+-translocating rhodopsin.</title>
        <authorList>
            <person name="Toshchakov S.V."/>
            <person name="Korzhenkov A."/>
            <person name="Samarov N.I."/>
            <person name="Kublanov I.V."/>
            <person name="Muntyan M.S."/>
            <person name="Sorokin D.Y."/>
        </authorList>
    </citation>
    <scope>NUCLEOTIDE SEQUENCE [LARGE SCALE GENOMIC DNA]</scope>
    <source>
        <strain evidence="4 5">Omega</strain>
    </source>
</reference>
<dbReference type="EMBL" id="CP027806">
    <property type="protein sequence ID" value="AXJ01806.1"/>
    <property type="molecule type" value="Genomic_DNA"/>
</dbReference>
<dbReference type="SUPFAM" id="SSF81606">
    <property type="entry name" value="PP2C-like"/>
    <property type="match status" value="1"/>
</dbReference>
<organism evidence="4 5">
    <name type="scientific">Cyclonatronum proteinivorum</name>
    <dbReference type="NCBI Taxonomy" id="1457365"/>
    <lineage>
        <taxon>Bacteria</taxon>
        <taxon>Pseudomonadati</taxon>
        <taxon>Balneolota</taxon>
        <taxon>Balneolia</taxon>
        <taxon>Balneolales</taxon>
        <taxon>Cyclonatronaceae</taxon>
        <taxon>Cyclonatronum</taxon>
    </lineage>
</organism>
<sequence length="466" mass="52499">MGNFFEIRLQDTSQTKYKTEMSEYADPKHDCNTCTNYRSLVRKTLFFKDISNQIIEKKPLPELLKSIIDTSKKLLDAEASSLLLFDEKTGKLVFYVAEGEKGTFIKSKEINIGEGIAGWVAEEMKTVRIDDCYTDPRFNPAFDMSSGFVTRNMICAPMERKGTLIGVIQVMNKSSNRSFDTQDEQFFSALAGQCAIAIENYRLGQFEIEAEQMRTELETARSIQRKILPDRLPELRSFSVHTLLRPAKHLGGDYYNLIRINDRQALFFLTDVTGKSISAALIVSSVFSFIHSYLIIHKKSFQLKHFVESLNTFLIESTTPDKFVTGWFALLDEEDLRLTSISAGHDPVLLFRKDSGNGMPLRLNKGGLMLGVMAIPYATEELQLKPGDVLAAYTDGVTEAMNTDTEEYTAERMEQLLETAYRNNGSGEIMLRTLIEDVDLHRGKAHQSDDITLGFIEVGRAGSADA</sequence>
<dbReference type="OrthoDB" id="9763484at2"/>
<evidence type="ECO:0000313" key="4">
    <source>
        <dbReference type="EMBL" id="AXJ01806.1"/>
    </source>
</evidence>
<dbReference type="Gene3D" id="3.60.40.10">
    <property type="entry name" value="PPM-type phosphatase domain"/>
    <property type="match status" value="1"/>
</dbReference>
<dbReference type="KEGG" id="cprv:CYPRO_2564"/>
<evidence type="ECO:0000259" key="3">
    <source>
        <dbReference type="SMART" id="SM00331"/>
    </source>
</evidence>
<dbReference type="Proteomes" id="UP000254808">
    <property type="component" value="Chromosome"/>
</dbReference>
<dbReference type="InterPro" id="IPR001932">
    <property type="entry name" value="PPM-type_phosphatase-like_dom"/>
</dbReference>
<dbReference type="InterPro" id="IPR003018">
    <property type="entry name" value="GAF"/>
</dbReference>
<dbReference type="InterPro" id="IPR029016">
    <property type="entry name" value="GAF-like_dom_sf"/>
</dbReference>
<evidence type="ECO:0000313" key="5">
    <source>
        <dbReference type="Proteomes" id="UP000254808"/>
    </source>
</evidence>
<dbReference type="SMART" id="SM00065">
    <property type="entry name" value="GAF"/>
    <property type="match status" value="1"/>
</dbReference>
<keyword evidence="5" id="KW-1185">Reference proteome</keyword>
<name>A0A345UMV4_9BACT</name>
<evidence type="ECO:0000259" key="2">
    <source>
        <dbReference type="SMART" id="SM00065"/>
    </source>
</evidence>
<accession>A0A345UMV4</accession>
<proteinExistence type="predicted"/>
<dbReference type="AlphaFoldDB" id="A0A345UMV4"/>
<dbReference type="InterPro" id="IPR052016">
    <property type="entry name" value="Bact_Sigma-Reg"/>
</dbReference>